<dbReference type="EMBL" id="LXPE01000008">
    <property type="protein sequence ID" value="OBA27532.1"/>
    <property type="molecule type" value="Genomic_DNA"/>
</dbReference>
<protein>
    <recommendedName>
        <fullName evidence="5">UBX domain-containing protein</fullName>
    </recommendedName>
</protein>
<name>A0A1B7TFK7_9ASCO</name>
<organism evidence="3 4">
    <name type="scientific">Hanseniaspora valbyensis NRRL Y-1626</name>
    <dbReference type="NCBI Taxonomy" id="766949"/>
    <lineage>
        <taxon>Eukaryota</taxon>
        <taxon>Fungi</taxon>
        <taxon>Dikarya</taxon>
        <taxon>Ascomycota</taxon>
        <taxon>Saccharomycotina</taxon>
        <taxon>Saccharomycetes</taxon>
        <taxon>Saccharomycodales</taxon>
        <taxon>Saccharomycodaceae</taxon>
        <taxon>Hanseniaspora</taxon>
    </lineage>
</organism>
<gene>
    <name evidence="3" type="ORF">HANVADRAFT_55691</name>
</gene>
<keyword evidence="2" id="KW-0472">Membrane</keyword>
<reference evidence="4" key="1">
    <citation type="journal article" date="2016" name="Proc. Natl. Acad. Sci. U.S.A.">
        <title>Comparative genomics of biotechnologically important yeasts.</title>
        <authorList>
            <person name="Riley R."/>
            <person name="Haridas S."/>
            <person name="Wolfe K.H."/>
            <person name="Lopes M.R."/>
            <person name="Hittinger C.T."/>
            <person name="Goeker M."/>
            <person name="Salamov A.A."/>
            <person name="Wisecaver J.H."/>
            <person name="Long T.M."/>
            <person name="Calvey C.H."/>
            <person name="Aerts A.L."/>
            <person name="Barry K.W."/>
            <person name="Choi C."/>
            <person name="Clum A."/>
            <person name="Coughlan A.Y."/>
            <person name="Deshpande S."/>
            <person name="Douglass A.P."/>
            <person name="Hanson S.J."/>
            <person name="Klenk H.-P."/>
            <person name="LaButti K.M."/>
            <person name="Lapidus A."/>
            <person name="Lindquist E.A."/>
            <person name="Lipzen A.M."/>
            <person name="Meier-Kolthoff J.P."/>
            <person name="Ohm R.A."/>
            <person name="Otillar R.P."/>
            <person name="Pangilinan J.L."/>
            <person name="Peng Y."/>
            <person name="Rokas A."/>
            <person name="Rosa C.A."/>
            <person name="Scheuner C."/>
            <person name="Sibirny A.A."/>
            <person name="Slot J.C."/>
            <person name="Stielow J.B."/>
            <person name="Sun H."/>
            <person name="Kurtzman C.P."/>
            <person name="Blackwell M."/>
            <person name="Grigoriev I.V."/>
            <person name="Jeffries T.W."/>
        </authorList>
    </citation>
    <scope>NUCLEOTIDE SEQUENCE [LARGE SCALE GENOMIC DNA]</scope>
    <source>
        <strain evidence="4">NRRL Y-1626</strain>
    </source>
</reference>
<evidence type="ECO:0000313" key="4">
    <source>
        <dbReference type="Proteomes" id="UP000092321"/>
    </source>
</evidence>
<accession>A0A1B7TFK7</accession>
<keyword evidence="4" id="KW-1185">Reference proteome</keyword>
<keyword evidence="2" id="KW-1133">Transmembrane helix</keyword>
<feature type="compositionally biased region" description="Low complexity" evidence="1">
    <location>
        <begin position="75"/>
        <end position="93"/>
    </location>
</feature>
<evidence type="ECO:0000313" key="3">
    <source>
        <dbReference type="EMBL" id="OBA27532.1"/>
    </source>
</evidence>
<evidence type="ECO:0000256" key="1">
    <source>
        <dbReference type="SAM" id="MobiDB-lite"/>
    </source>
</evidence>
<dbReference type="OrthoDB" id="1026733at2759"/>
<evidence type="ECO:0000256" key="2">
    <source>
        <dbReference type="SAM" id="Phobius"/>
    </source>
</evidence>
<comment type="caution">
    <text evidence="3">The sequence shown here is derived from an EMBL/GenBank/DDBJ whole genome shotgun (WGS) entry which is preliminary data.</text>
</comment>
<sequence>MDSLTDHQRSVYLQFIEVTSCNVPENDEEEQKLIKFLSFYDWILESCIHNFFEKDGSLDVPDRVDSVPPPPIQPRPIFANNNNNNNTNSPIPSTSNPVLNEFLTRMKFPQAILINDDVISENMTKLLVQRNNIDKALIKYGYKRNNNELITNLGRFSNSIKNSNSIFFFIWPIISVLDLFWKGISYFLGLQFLFGGSSKNNNSNDGTERKVIVPIPYFKFTDQLDLIEMDTDDNSDGLEEEILYEKKNEKEPDLLDLYDIDNFHDPTFKQILQVCEPELIPRLSHINMGKTSEVQYDCKIKSKFLFFIILNDSFNKLSTKLSLPSQKSSFILNKILPSEDIANFLKEKDQVEIHLGDVAYQMAPWVQQRSVQGLQAPPNVIIMAKVDGLLSLLGKVNLTNITKPSQLIKKINSFIDRFDISLGLSLQRYELLELEYSRKIKDMQDQEFEKTLRVDAAKQAKKDLINMKHLQYMQFAVNELLLKQYADVSDNNLKPCQLQIKVLDGSRLILKINPEKYTVAKLYNLLEVLQYLGINNNMNEQIIRTMLTDKVEECILSKDLQIFKTGEEEEEIEELDELEIENIINNELSKWDDKLNSFNSFIELDEENEAFPQTFNIVSPFPRKVIPITDTLLKDDKELYPRANLIIELVDKDDDNEDE</sequence>
<dbReference type="Proteomes" id="UP000092321">
    <property type="component" value="Unassembled WGS sequence"/>
</dbReference>
<evidence type="ECO:0008006" key="5">
    <source>
        <dbReference type="Google" id="ProtNLM"/>
    </source>
</evidence>
<proteinExistence type="predicted"/>
<keyword evidence="2" id="KW-0812">Transmembrane</keyword>
<feature type="region of interest" description="Disordered" evidence="1">
    <location>
        <begin position="69"/>
        <end position="93"/>
    </location>
</feature>
<dbReference type="AlphaFoldDB" id="A0A1B7TFK7"/>
<feature type="transmembrane region" description="Helical" evidence="2">
    <location>
        <begin position="166"/>
        <end position="194"/>
    </location>
</feature>